<proteinExistence type="predicted"/>
<evidence type="ECO:0000313" key="4">
    <source>
        <dbReference type="EMBL" id="CAD8861608.1"/>
    </source>
</evidence>
<keyword evidence="2" id="KW-1133">Transmembrane helix</keyword>
<sequence length="281" mass="29058">MAKVRAFQFTIIVLLGVVGGSNPSPSPSPGPSHSTTTSTSTTTVAVSTTLALTTENALKDLTVLTAMTGGEDGGMCTKSEVSSFPFSATYSFSGVSTSNVLDIVKKTVALVSDTNVSCVNTSRRLQESTSTVGSLSGTIEGTCSSFSTADDAISLALTSIAGLGSGSVSTTGGCTTTTHTTTDGGGWPWWAWFLLVLVLCCVFVFLACLLGVVPSMLGKWENMENKANASSERIMPRPVTTVPMARPVTMVPMAGPATTVPMASTNWTQGRPVSIVPRRPP</sequence>
<evidence type="ECO:0000256" key="2">
    <source>
        <dbReference type="SAM" id="Phobius"/>
    </source>
</evidence>
<dbReference type="EMBL" id="HBFQ01050419">
    <property type="protein sequence ID" value="CAD8861608.1"/>
    <property type="molecule type" value="Transcribed_RNA"/>
</dbReference>
<keyword evidence="2" id="KW-0812">Transmembrane</keyword>
<protein>
    <submittedName>
        <fullName evidence="4">Uncharacterized protein</fullName>
    </submittedName>
</protein>
<feature type="chain" id="PRO_5030777093" evidence="3">
    <location>
        <begin position="21"/>
        <end position="281"/>
    </location>
</feature>
<keyword evidence="2" id="KW-0472">Membrane</keyword>
<keyword evidence="3" id="KW-0732">Signal</keyword>
<feature type="transmembrane region" description="Helical" evidence="2">
    <location>
        <begin position="189"/>
        <end position="213"/>
    </location>
</feature>
<organism evidence="4">
    <name type="scientific">Noctiluca scintillans</name>
    <name type="common">Sea sparkle</name>
    <name type="synonym">Red tide dinoflagellate</name>
    <dbReference type="NCBI Taxonomy" id="2966"/>
    <lineage>
        <taxon>Eukaryota</taxon>
        <taxon>Sar</taxon>
        <taxon>Alveolata</taxon>
        <taxon>Dinophyceae</taxon>
        <taxon>Noctilucales</taxon>
        <taxon>Noctilucaceae</taxon>
        <taxon>Noctiluca</taxon>
    </lineage>
</organism>
<evidence type="ECO:0000256" key="3">
    <source>
        <dbReference type="SAM" id="SignalP"/>
    </source>
</evidence>
<name>A0A7S1ARE8_NOCSC</name>
<dbReference type="AlphaFoldDB" id="A0A7S1ARE8"/>
<evidence type="ECO:0000256" key="1">
    <source>
        <dbReference type="SAM" id="MobiDB-lite"/>
    </source>
</evidence>
<gene>
    <name evidence="4" type="ORF">NSCI0253_LOCUS35963</name>
</gene>
<reference evidence="4" key="1">
    <citation type="submission" date="2021-01" db="EMBL/GenBank/DDBJ databases">
        <authorList>
            <person name="Corre E."/>
            <person name="Pelletier E."/>
            <person name="Niang G."/>
            <person name="Scheremetjew M."/>
            <person name="Finn R."/>
            <person name="Kale V."/>
            <person name="Holt S."/>
            <person name="Cochrane G."/>
            <person name="Meng A."/>
            <person name="Brown T."/>
            <person name="Cohen L."/>
        </authorList>
    </citation>
    <scope>NUCLEOTIDE SEQUENCE</scope>
</reference>
<feature type="region of interest" description="Disordered" evidence="1">
    <location>
        <begin position="22"/>
        <end position="41"/>
    </location>
</feature>
<feature type="signal peptide" evidence="3">
    <location>
        <begin position="1"/>
        <end position="20"/>
    </location>
</feature>
<accession>A0A7S1ARE8</accession>
<feature type="compositionally biased region" description="Low complexity" evidence="1">
    <location>
        <begin position="31"/>
        <end position="41"/>
    </location>
</feature>